<accession>A0A2Z6ZWB7</accession>
<evidence type="ECO:0000313" key="2">
    <source>
        <dbReference type="Proteomes" id="UP000250235"/>
    </source>
</evidence>
<reference evidence="1 2" key="1">
    <citation type="journal article" date="2015" name="Proc. Natl. Acad. Sci. U.S.A.">
        <title>The resurrection genome of Boea hygrometrica: A blueprint for survival of dehydration.</title>
        <authorList>
            <person name="Xiao L."/>
            <person name="Yang G."/>
            <person name="Zhang L."/>
            <person name="Yang X."/>
            <person name="Zhao S."/>
            <person name="Ji Z."/>
            <person name="Zhou Q."/>
            <person name="Hu M."/>
            <person name="Wang Y."/>
            <person name="Chen M."/>
            <person name="Xu Y."/>
            <person name="Jin H."/>
            <person name="Xiao X."/>
            <person name="Hu G."/>
            <person name="Bao F."/>
            <person name="Hu Y."/>
            <person name="Wan P."/>
            <person name="Li L."/>
            <person name="Deng X."/>
            <person name="Kuang T."/>
            <person name="Xiang C."/>
            <person name="Zhu J.K."/>
            <person name="Oliver M.J."/>
            <person name="He Y."/>
        </authorList>
    </citation>
    <scope>NUCLEOTIDE SEQUENCE [LARGE SCALE GENOMIC DNA]</scope>
    <source>
        <strain evidence="2">cv. XS01</strain>
    </source>
</reference>
<dbReference type="Proteomes" id="UP000250235">
    <property type="component" value="Unassembled WGS sequence"/>
</dbReference>
<dbReference type="EMBL" id="KV041895">
    <property type="protein sequence ID" value="KZV07130.1"/>
    <property type="molecule type" value="Genomic_DNA"/>
</dbReference>
<name>A0A2Z6ZWB7_9LAMI</name>
<gene>
    <name evidence="1" type="ORF">F511_45389</name>
</gene>
<keyword evidence="2" id="KW-1185">Reference proteome</keyword>
<protein>
    <submittedName>
        <fullName evidence="1">Uncharacterized protein</fullName>
    </submittedName>
</protein>
<proteinExistence type="predicted"/>
<dbReference type="AlphaFoldDB" id="A0A2Z6ZWB7"/>
<evidence type="ECO:0000313" key="1">
    <source>
        <dbReference type="EMBL" id="KZV07130.1"/>
    </source>
</evidence>
<sequence length="102" mass="11656">MNQLEQELRSLLEKSIEEEDAQTFCSCAKDSAGRLCVDFSSRKLQWIQSQRKDFQTQCLSIQSQDEVSDASNSSIQSRAYLNQLLLYSQSRATVSRRKGSLK</sequence>
<organism evidence="1 2">
    <name type="scientific">Dorcoceras hygrometricum</name>
    <dbReference type="NCBI Taxonomy" id="472368"/>
    <lineage>
        <taxon>Eukaryota</taxon>
        <taxon>Viridiplantae</taxon>
        <taxon>Streptophyta</taxon>
        <taxon>Embryophyta</taxon>
        <taxon>Tracheophyta</taxon>
        <taxon>Spermatophyta</taxon>
        <taxon>Magnoliopsida</taxon>
        <taxon>eudicotyledons</taxon>
        <taxon>Gunneridae</taxon>
        <taxon>Pentapetalae</taxon>
        <taxon>asterids</taxon>
        <taxon>lamiids</taxon>
        <taxon>Lamiales</taxon>
        <taxon>Gesneriaceae</taxon>
        <taxon>Didymocarpoideae</taxon>
        <taxon>Trichosporeae</taxon>
        <taxon>Loxocarpinae</taxon>
        <taxon>Dorcoceras</taxon>
    </lineage>
</organism>